<organism evidence="1 2">
    <name type="scientific">Prosthecobacter debontii</name>
    <dbReference type="NCBI Taxonomy" id="48467"/>
    <lineage>
        <taxon>Bacteria</taxon>
        <taxon>Pseudomonadati</taxon>
        <taxon>Verrucomicrobiota</taxon>
        <taxon>Verrucomicrobiia</taxon>
        <taxon>Verrucomicrobiales</taxon>
        <taxon>Verrucomicrobiaceae</taxon>
        <taxon>Prosthecobacter</taxon>
    </lineage>
</organism>
<dbReference type="RefSeq" id="WP_078814493.1">
    <property type="nucleotide sequence ID" value="NZ_FUYE01000011.1"/>
</dbReference>
<dbReference type="STRING" id="48467.SAMN02745166_03309"/>
<dbReference type="OrthoDB" id="9800454at2"/>
<proteinExistence type="predicted"/>
<dbReference type="InterPro" id="IPR029063">
    <property type="entry name" value="SAM-dependent_MTases_sf"/>
</dbReference>
<accession>A0A1T4YHC2</accession>
<reference evidence="2" key="1">
    <citation type="submission" date="2017-02" db="EMBL/GenBank/DDBJ databases">
        <authorList>
            <person name="Varghese N."/>
            <person name="Submissions S."/>
        </authorList>
    </citation>
    <scope>NUCLEOTIDE SEQUENCE [LARGE SCALE GENOMIC DNA]</scope>
    <source>
        <strain evidence="2">ATCC 700200</strain>
    </source>
</reference>
<evidence type="ECO:0000313" key="1">
    <source>
        <dbReference type="EMBL" id="SKB01103.1"/>
    </source>
</evidence>
<dbReference type="AlphaFoldDB" id="A0A1T4YHC2"/>
<sequence length="215" mass="24094">MQQRSVQPEILETLPPDHPDAIRGRDDLLLVNGIMGNHGWISRTLLRFTQPGWHITEIGAGDGALSQKLACRGVCPTSALHAFDLAPRPADWSSDAGWTQGDLFVQTLPPSEVLIANLFLHHFQPDQLRTLGQRIPPQTRLILAAEPARRWLHTLSGRLFCSIAELNHVTRYDMQVSIRAGFRGQELPDQLGLGEDWEVTVQETLLGAYRMIARR</sequence>
<evidence type="ECO:0008006" key="3">
    <source>
        <dbReference type="Google" id="ProtNLM"/>
    </source>
</evidence>
<dbReference type="SUPFAM" id="SSF53335">
    <property type="entry name" value="S-adenosyl-L-methionine-dependent methyltransferases"/>
    <property type="match status" value="1"/>
</dbReference>
<protein>
    <recommendedName>
        <fullName evidence="3">Methyltransferase domain-containing protein</fullName>
    </recommendedName>
</protein>
<dbReference type="Gene3D" id="3.40.50.150">
    <property type="entry name" value="Vaccinia Virus protein VP39"/>
    <property type="match status" value="1"/>
</dbReference>
<dbReference type="Proteomes" id="UP000190774">
    <property type="component" value="Unassembled WGS sequence"/>
</dbReference>
<evidence type="ECO:0000313" key="2">
    <source>
        <dbReference type="Proteomes" id="UP000190774"/>
    </source>
</evidence>
<name>A0A1T4YHC2_9BACT</name>
<keyword evidence="2" id="KW-1185">Reference proteome</keyword>
<dbReference type="EMBL" id="FUYE01000011">
    <property type="protein sequence ID" value="SKB01103.1"/>
    <property type="molecule type" value="Genomic_DNA"/>
</dbReference>
<gene>
    <name evidence="1" type="ORF">SAMN02745166_03309</name>
</gene>